<dbReference type="InterPro" id="IPR052340">
    <property type="entry name" value="RNase_Y/CdgJ"/>
</dbReference>
<organism evidence="2 3">
    <name type="scientific">Leptospirillum ferrodiazotrophum</name>
    <dbReference type="NCBI Taxonomy" id="412449"/>
    <lineage>
        <taxon>Bacteria</taxon>
        <taxon>Pseudomonadati</taxon>
        <taxon>Nitrospirota</taxon>
        <taxon>Nitrospiria</taxon>
        <taxon>Nitrospirales</taxon>
        <taxon>Nitrospiraceae</taxon>
        <taxon>Leptospirillum</taxon>
    </lineage>
</organism>
<reference evidence="2 3" key="1">
    <citation type="journal article" date="2009" name="Appl. Environ. Microbiol.">
        <title>Community genomic and proteomic analyses of chemoautotrophic iron-oxidizing "Leptospirillum rubarum" (Group II) and "Leptospirillum ferrodiazotrophum" (Group III) bacteria in acid mine drainage biofilms.</title>
        <authorList>
            <person name="Goltsman D.S."/>
            <person name="Denef V.J."/>
            <person name="Singer S.W."/>
            <person name="VerBerkmoes N.C."/>
            <person name="Lefsrud M."/>
            <person name="Mueller R.S."/>
            <person name="Dick G.J."/>
            <person name="Sun C.L."/>
            <person name="Wheeler K.E."/>
            <person name="Zemla A."/>
            <person name="Baker B.J."/>
            <person name="Hauser L."/>
            <person name="Land M."/>
            <person name="Shah M.B."/>
            <person name="Thelen M.P."/>
            <person name="Hettich R.L."/>
            <person name="Banfield J.F."/>
        </authorList>
    </citation>
    <scope>NUCLEOTIDE SEQUENCE [LARGE SCALE GENOMIC DNA]</scope>
</reference>
<dbReference type="PROSITE" id="PS51833">
    <property type="entry name" value="HDOD"/>
    <property type="match status" value="1"/>
</dbReference>
<sequence length="291" mass="32670">MSSDPFPPIPRTSASRPPTDRLFERLSSIDHLPTLPAISQKALSYLDDPDLSMVRLAKIIEEDQSMASRILKVANTPFYSRSGKVGSIREAVLLLGINGIRGLILSMAVFDRIESRRGTLKLWKHSFAVSVLSRMIGESLQMGTPEDLGTAGLLHDFGKVIFYLDFEEWMSDVFDRDQNVPDWRFEEDFFGASHAFVGFRLSYFWRFPSSIRIPIGWHNNPARAPSYQLEAAIISLADGLATMAGFGLEEAPTPDFTMMDALRVLELSDGRLEEIFKTLLEGLPKLELPDL</sequence>
<evidence type="ECO:0000313" key="3">
    <source>
        <dbReference type="Proteomes" id="UP000009374"/>
    </source>
</evidence>
<dbReference type="SUPFAM" id="SSF109604">
    <property type="entry name" value="HD-domain/PDEase-like"/>
    <property type="match status" value="1"/>
</dbReference>
<keyword evidence="2" id="KW-0378">Hydrolase</keyword>
<dbReference type="SMART" id="SM00471">
    <property type="entry name" value="HDc"/>
    <property type="match status" value="1"/>
</dbReference>
<protein>
    <submittedName>
        <fullName evidence="2">Metal dependent phosphohydrolase</fullName>
    </submittedName>
</protein>
<dbReference type="InterPro" id="IPR013976">
    <property type="entry name" value="HDOD"/>
</dbReference>
<dbReference type="AlphaFoldDB" id="C6HWP5"/>
<accession>C6HWP5</accession>
<dbReference type="PANTHER" id="PTHR33525">
    <property type="match status" value="1"/>
</dbReference>
<keyword evidence="3" id="KW-1185">Reference proteome</keyword>
<name>C6HWP5_9BACT</name>
<dbReference type="Gene3D" id="1.10.3210.10">
    <property type="entry name" value="Hypothetical protein af1432"/>
    <property type="match status" value="1"/>
</dbReference>
<evidence type="ECO:0000259" key="1">
    <source>
        <dbReference type="PROSITE" id="PS51833"/>
    </source>
</evidence>
<evidence type="ECO:0000313" key="2">
    <source>
        <dbReference type="EMBL" id="EES53021.1"/>
    </source>
</evidence>
<dbReference type="InterPro" id="IPR003607">
    <property type="entry name" value="HD/PDEase_dom"/>
</dbReference>
<dbReference type="GO" id="GO:0016787">
    <property type="term" value="F:hydrolase activity"/>
    <property type="evidence" value="ECO:0007669"/>
    <property type="project" value="UniProtKB-KW"/>
</dbReference>
<dbReference type="Pfam" id="PF08668">
    <property type="entry name" value="HDOD"/>
    <property type="match status" value="1"/>
</dbReference>
<dbReference type="EMBL" id="GG693870">
    <property type="protein sequence ID" value="EES53021.1"/>
    <property type="molecule type" value="Genomic_DNA"/>
</dbReference>
<feature type="domain" description="HDOD" evidence="1">
    <location>
        <begin position="32"/>
        <end position="221"/>
    </location>
</feature>
<dbReference type="CDD" id="cd00077">
    <property type="entry name" value="HDc"/>
    <property type="match status" value="1"/>
</dbReference>
<proteinExistence type="predicted"/>
<dbReference type="Proteomes" id="UP000009374">
    <property type="component" value="Unassembled WGS sequence"/>
</dbReference>
<gene>
    <name evidence="2" type="ORF">UBAL3_80630078</name>
</gene>
<dbReference type="PANTHER" id="PTHR33525:SF3">
    <property type="entry name" value="RIBONUCLEASE Y"/>
    <property type="match status" value="1"/>
</dbReference>